<dbReference type="PANTHER" id="PTHR33371:SF4">
    <property type="entry name" value="INTERMEMBRANE PHOSPHOLIPID TRANSPORT SYSTEM BINDING PROTEIN MLAD"/>
    <property type="match status" value="1"/>
</dbReference>
<name>A0A2H0LL31_9BACT</name>
<dbReference type="InterPro" id="IPR003399">
    <property type="entry name" value="Mce/MlaD"/>
</dbReference>
<evidence type="ECO:0000313" key="2">
    <source>
        <dbReference type="EMBL" id="PIQ85121.1"/>
    </source>
</evidence>
<comment type="caution">
    <text evidence="2">The sequence shown here is derived from an EMBL/GenBank/DDBJ whole genome shotgun (WGS) entry which is preliminary data.</text>
</comment>
<protein>
    <recommendedName>
        <fullName evidence="1">Mce/MlaD domain-containing protein</fullName>
    </recommendedName>
</protein>
<sequence length="258" mass="28239">MFKLKSEVLVGMMVVGGFLLLTLVVFGVSGVYVFRPGYTLHATFDFVGILDQGAPVRYAGVKVGEVKKVEIDPNGSSKKGGRVKVSMFIVKGVEVHENDRISIQGTHIMSEPHIAVEPAQDRGRLLTDGEVVKGISPISMDALIHQGEEILGKINRFLSQLETSLSGSDSPEILRDSLVNLSELLASLNQIVSGREEEYQNGLTHLSDSAQELSVILAKINKGEGTLGKLVTDDELYDELNAFVKEIKKHPWRLLKKS</sequence>
<dbReference type="EMBL" id="PCVY01000075">
    <property type="protein sequence ID" value="PIQ85121.1"/>
    <property type="molecule type" value="Genomic_DNA"/>
</dbReference>
<feature type="domain" description="Mce/MlaD" evidence="1">
    <location>
        <begin position="36"/>
        <end position="118"/>
    </location>
</feature>
<accession>A0A2H0LL31</accession>
<gene>
    <name evidence="2" type="ORF">COV74_10035</name>
</gene>
<evidence type="ECO:0000313" key="3">
    <source>
        <dbReference type="Proteomes" id="UP000230859"/>
    </source>
</evidence>
<reference evidence="2 3" key="1">
    <citation type="submission" date="2017-09" db="EMBL/GenBank/DDBJ databases">
        <title>Depth-based differentiation of microbial function through sediment-hosted aquifers and enrichment of novel symbionts in the deep terrestrial subsurface.</title>
        <authorList>
            <person name="Probst A.J."/>
            <person name="Ladd B."/>
            <person name="Jarett J.K."/>
            <person name="Geller-Mcgrath D.E."/>
            <person name="Sieber C.M."/>
            <person name="Emerson J.B."/>
            <person name="Anantharaman K."/>
            <person name="Thomas B.C."/>
            <person name="Malmstrom R."/>
            <person name="Stieglmeier M."/>
            <person name="Klingl A."/>
            <person name="Woyke T."/>
            <person name="Ryan C.M."/>
            <person name="Banfield J.F."/>
        </authorList>
    </citation>
    <scope>NUCLEOTIDE SEQUENCE [LARGE SCALE GENOMIC DNA]</scope>
    <source>
        <strain evidence="2">CG11_big_fil_rev_8_21_14_0_20_45_26</strain>
    </source>
</reference>
<dbReference type="Proteomes" id="UP000230859">
    <property type="component" value="Unassembled WGS sequence"/>
</dbReference>
<dbReference type="InterPro" id="IPR052336">
    <property type="entry name" value="MlaD_Phospholipid_Transporter"/>
</dbReference>
<dbReference type="AlphaFoldDB" id="A0A2H0LL31"/>
<organism evidence="2 3">
    <name type="scientific">Candidatus Abzuiibacterium crystallinum</name>
    <dbReference type="NCBI Taxonomy" id="1974748"/>
    <lineage>
        <taxon>Bacteria</taxon>
        <taxon>Pseudomonadati</taxon>
        <taxon>Candidatus Omnitrophota</taxon>
        <taxon>Candidatus Abzuiibacterium</taxon>
    </lineage>
</organism>
<dbReference type="Pfam" id="PF02470">
    <property type="entry name" value="MlaD"/>
    <property type="match status" value="1"/>
</dbReference>
<evidence type="ECO:0000259" key="1">
    <source>
        <dbReference type="Pfam" id="PF02470"/>
    </source>
</evidence>
<proteinExistence type="predicted"/>
<dbReference type="PANTHER" id="PTHR33371">
    <property type="entry name" value="INTERMEMBRANE PHOSPHOLIPID TRANSPORT SYSTEM BINDING PROTEIN MLAD-RELATED"/>
    <property type="match status" value="1"/>
</dbReference>